<comment type="caution">
    <text evidence="1">The sequence shown here is derived from an EMBL/GenBank/DDBJ whole genome shotgun (WGS) entry which is preliminary data.</text>
</comment>
<protein>
    <submittedName>
        <fullName evidence="1">Uncharacterized protein</fullName>
    </submittedName>
</protein>
<gene>
    <name evidence="1" type="ORF">HPB51_025537</name>
</gene>
<organism evidence="1 2">
    <name type="scientific">Rhipicephalus microplus</name>
    <name type="common">Cattle tick</name>
    <name type="synonym">Boophilus microplus</name>
    <dbReference type="NCBI Taxonomy" id="6941"/>
    <lineage>
        <taxon>Eukaryota</taxon>
        <taxon>Metazoa</taxon>
        <taxon>Ecdysozoa</taxon>
        <taxon>Arthropoda</taxon>
        <taxon>Chelicerata</taxon>
        <taxon>Arachnida</taxon>
        <taxon>Acari</taxon>
        <taxon>Parasitiformes</taxon>
        <taxon>Ixodida</taxon>
        <taxon>Ixodoidea</taxon>
        <taxon>Ixodidae</taxon>
        <taxon>Rhipicephalinae</taxon>
        <taxon>Rhipicephalus</taxon>
        <taxon>Boophilus</taxon>
    </lineage>
</organism>
<reference evidence="1" key="2">
    <citation type="submission" date="2021-09" db="EMBL/GenBank/DDBJ databases">
        <authorList>
            <person name="Jia N."/>
            <person name="Wang J."/>
            <person name="Shi W."/>
            <person name="Du L."/>
            <person name="Sun Y."/>
            <person name="Zhan W."/>
            <person name="Jiang J."/>
            <person name="Wang Q."/>
            <person name="Zhang B."/>
            <person name="Ji P."/>
            <person name="Sakyi L.B."/>
            <person name="Cui X."/>
            <person name="Yuan T."/>
            <person name="Jiang B."/>
            <person name="Yang W."/>
            <person name="Lam T.T.-Y."/>
            <person name="Chang Q."/>
            <person name="Ding S."/>
            <person name="Wang X."/>
            <person name="Zhu J."/>
            <person name="Ruan X."/>
            <person name="Zhao L."/>
            <person name="Wei J."/>
            <person name="Que T."/>
            <person name="Du C."/>
            <person name="Cheng J."/>
            <person name="Dai P."/>
            <person name="Han X."/>
            <person name="Huang E."/>
            <person name="Gao Y."/>
            <person name="Liu J."/>
            <person name="Shao H."/>
            <person name="Ye R."/>
            <person name="Li L."/>
            <person name="Wei W."/>
            <person name="Wang X."/>
            <person name="Wang C."/>
            <person name="Huo Q."/>
            <person name="Li W."/>
            <person name="Guo W."/>
            <person name="Chen H."/>
            <person name="Chen S."/>
            <person name="Zhou L."/>
            <person name="Zhou L."/>
            <person name="Ni X."/>
            <person name="Tian J."/>
            <person name="Zhou Y."/>
            <person name="Sheng Y."/>
            <person name="Liu T."/>
            <person name="Pan Y."/>
            <person name="Xia L."/>
            <person name="Li J."/>
            <person name="Zhao F."/>
            <person name="Cao W."/>
        </authorList>
    </citation>
    <scope>NUCLEOTIDE SEQUENCE</scope>
    <source>
        <strain evidence="1">Rmic-2018</strain>
        <tissue evidence="1">Larvae</tissue>
    </source>
</reference>
<proteinExistence type="predicted"/>
<keyword evidence="2" id="KW-1185">Reference proteome</keyword>
<reference evidence="1" key="1">
    <citation type="journal article" date="2020" name="Cell">
        <title>Large-Scale Comparative Analyses of Tick Genomes Elucidate Their Genetic Diversity and Vector Capacities.</title>
        <authorList>
            <consortium name="Tick Genome and Microbiome Consortium (TIGMIC)"/>
            <person name="Jia N."/>
            <person name="Wang J."/>
            <person name="Shi W."/>
            <person name="Du L."/>
            <person name="Sun Y."/>
            <person name="Zhan W."/>
            <person name="Jiang J.F."/>
            <person name="Wang Q."/>
            <person name="Zhang B."/>
            <person name="Ji P."/>
            <person name="Bell-Sakyi L."/>
            <person name="Cui X.M."/>
            <person name="Yuan T.T."/>
            <person name="Jiang B.G."/>
            <person name="Yang W.F."/>
            <person name="Lam T.T."/>
            <person name="Chang Q.C."/>
            <person name="Ding S.J."/>
            <person name="Wang X.J."/>
            <person name="Zhu J.G."/>
            <person name="Ruan X.D."/>
            <person name="Zhao L."/>
            <person name="Wei J.T."/>
            <person name="Ye R.Z."/>
            <person name="Que T.C."/>
            <person name="Du C.H."/>
            <person name="Zhou Y.H."/>
            <person name="Cheng J.X."/>
            <person name="Dai P.F."/>
            <person name="Guo W.B."/>
            <person name="Han X.H."/>
            <person name="Huang E.J."/>
            <person name="Li L.F."/>
            <person name="Wei W."/>
            <person name="Gao Y.C."/>
            <person name="Liu J.Z."/>
            <person name="Shao H.Z."/>
            <person name="Wang X."/>
            <person name="Wang C.C."/>
            <person name="Yang T.C."/>
            <person name="Huo Q.B."/>
            <person name="Li W."/>
            <person name="Chen H.Y."/>
            <person name="Chen S.E."/>
            <person name="Zhou L.G."/>
            <person name="Ni X.B."/>
            <person name="Tian J.H."/>
            <person name="Sheng Y."/>
            <person name="Liu T."/>
            <person name="Pan Y.S."/>
            <person name="Xia L.Y."/>
            <person name="Li J."/>
            <person name="Zhao F."/>
            <person name="Cao W.C."/>
        </authorList>
    </citation>
    <scope>NUCLEOTIDE SEQUENCE</scope>
    <source>
        <strain evidence="1">Rmic-2018</strain>
    </source>
</reference>
<evidence type="ECO:0000313" key="1">
    <source>
        <dbReference type="EMBL" id="KAH8042705.1"/>
    </source>
</evidence>
<evidence type="ECO:0000313" key="2">
    <source>
        <dbReference type="Proteomes" id="UP000821866"/>
    </source>
</evidence>
<accession>A0A9J6F8M1</accession>
<sequence>MFHDVSARREDFTTVTSQETFSLNFAPHRWVENVAVIERAIALWDDEKRYVECTKRRDVNILRCRSYTQISAFCQDPLLLAKVKFATAMILKPFLTEYQLDKPLIFFLKNDVESLMRQLLTSFVKCTVLIASAGSMSILTMGLSDPNNHVSAEKLDVGHAAREIIKAAKVFVENLKEISHASCHSVTYDAVSKAGGVNTAITKELLKSVSAAHSYYQAYLEEKKKQANKQAKISKRSNIEKKIHSIKVKRR</sequence>
<dbReference type="AlphaFoldDB" id="A0A9J6F8M1"/>
<dbReference type="EMBL" id="JABSTU010000001">
    <property type="protein sequence ID" value="KAH8042705.1"/>
    <property type="molecule type" value="Genomic_DNA"/>
</dbReference>
<dbReference type="Proteomes" id="UP000821866">
    <property type="component" value="Chromosome 1"/>
</dbReference>
<name>A0A9J6F8M1_RHIMP</name>